<evidence type="ECO:0000313" key="7">
    <source>
        <dbReference type="Proteomes" id="UP000830671"/>
    </source>
</evidence>
<comment type="subcellular location">
    <subcellularLocation>
        <location evidence="1">Membrane</location>
        <topology evidence="1">Multi-pass membrane protein</topology>
    </subcellularLocation>
</comment>
<keyword evidence="4 5" id="KW-0472">Membrane</keyword>
<dbReference type="Proteomes" id="UP000830671">
    <property type="component" value="Chromosome 2"/>
</dbReference>
<feature type="transmembrane region" description="Helical" evidence="5">
    <location>
        <begin position="16"/>
        <end position="38"/>
    </location>
</feature>
<accession>A0A9Q8WC49</accession>
<keyword evidence="7" id="KW-1185">Reference proteome</keyword>
<sequence>MRNDLEQRRANDTQKFTYVTVVFLPLGFATGVFSMSGVPAGQTLVGMVFTVIVSLAVTALMLVVTQAFDSRTLTKWRKQAIEAVSAFSKNLQTIQKKKLADPERADASRLGGGA</sequence>
<dbReference type="InterPro" id="IPR045863">
    <property type="entry name" value="CorA_TM1_TM2"/>
</dbReference>
<evidence type="ECO:0000256" key="1">
    <source>
        <dbReference type="ARBA" id="ARBA00004141"/>
    </source>
</evidence>
<dbReference type="KEGG" id="clup:CLUP02_02662"/>
<reference evidence="6" key="1">
    <citation type="journal article" date="2021" name="Mol. Plant Microbe Interact.">
        <title>Complete Genome Sequence of the Plant-Pathogenic Fungus Colletotrichum lupini.</title>
        <authorList>
            <person name="Baroncelli R."/>
            <person name="Pensec F."/>
            <person name="Da Lio D."/>
            <person name="Boufleur T."/>
            <person name="Vicente I."/>
            <person name="Sarrocco S."/>
            <person name="Picot A."/>
            <person name="Baraldi E."/>
            <person name="Sukno S."/>
            <person name="Thon M."/>
            <person name="Le Floch G."/>
        </authorList>
    </citation>
    <scope>NUCLEOTIDE SEQUENCE</scope>
    <source>
        <strain evidence="6">IMI 504893</strain>
    </source>
</reference>
<dbReference type="GO" id="GO:0016020">
    <property type="term" value="C:membrane"/>
    <property type="evidence" value="ECO:0007669"/>
    <property type="project" value="UniProtKB-SubCell"/>
</dbReference>
<dbReference type="RefSeq" id="XP_049138835.1">
    <property type="nucleotide sequence ID" value="XM_049281692.1"/>
</dbReference>
<evidence type="ECO:0000256" key="5">
    <source>
        <dbReference type="SAM" id="Phobius"/>
    </source>
</evidence>
<dbReference type="EMBL" id="CP019474">
    <property type="protein sequence ID" value="UQC77195.1"/>
    <property type="molecule type" value="Genomic_DNA"/>
</dbReference>
<name>A0A9Q8WC49_9PEZI</name>
<keyword evidence="2 5" id="KW-0812">Transmembrane</keyword>
<evidence type="ECO:0000256" key="2">
    <source>
        <dbReference type="ARBA" id="ARBA00022692"/>
    </source>
</evidence>
<proteinExistence type="predicted"/>
<evidence type="ECO:0000256" key="4">
    <source>
        <dbReference type="ARBA" id="ARBA00023136"/>
    </source>
</evidence>
<organism evidence="6 7">
    <name type="scientific">Colletotrichum lupini</name>
    <dbReference type="NCBI Taxonomy" id="145971"/>
    <lineage>
        <taxon>Eukaryota</taxon>
        <taxon>Fungi</taxon>
        <taxon>Dikarya</taxon>
        <taxon>Ascomycota</taxon>
        <taxon>Pezizomycotina</taxon>
        <taxon>Sordariomycetes</taxon>
        <taxon>Hypocreomycetidae</taxon>
        <taxon>Glomerellales</taxon>
        <taxon>Glomerellaceae</taxon>
        <taxon>Colletotrichum</taxon>
        <taxon>Colletotrichum acutatum species complex</taxon>
    </lineage>
</organism>
<evidence type="ECO:0000256" key="3">
    <source>
        <dbReference type="ARBA" id="ARBA00022989"/>
    </source>
</evidence>
<dbReference type="SUPFAM" id="SSF144083">
    <property type="entry name" value="Magnesium transport protein CorA, transmembrane region"/>
    <property type="match status" value="1"/>
</dbReference>
<protein>
    <submittedName>
        <fullName evidence="6">Uncharacterized protein</fullName>
    </submittedName>
</protein>
<feature type="transmembrane region" description="Helical" evidence="5">
    <location>
        <begin position="44"/>
        <end position="68"/>
    </location>
</feature>
<dbReference type="Gene3D" id="1.20.58.340">
    <property type="entry name" value="Magnesium transport protein CorA, transmembrane region"/>
    <property type="match status" value="1"/>
</dbReference>
<gene>
    <name evidence="6" type="ORF">CLUP02_02662</name>
</gene>
<dbReference type="AlphaFoldDB" id="A0A9Q8WC49"/>
<keyword evidence="3 5" id="KW-1133">Transmembrane helix</keyword>
<evidence type="ECO:0000313" key="6">
    <source>
        <dbReference type="EMBL" id="UQC77195.1"/>
    </source>
</evidence>
<dbReference type="GeneID" id="73336702"/>